<evidence type="ECO:0000313" key="2">
    <source>
        <dbReference type="EMBL" id="VBB27446.1"/>
    </source>
</evidence>
<dbReference type="GO" id="GO:0051260">
    <property type="term" value="P:protein homooligomerization"/>
    <property type="evidence" value="ECO:0007669"/>
    <property type="project" value="InterPro"/>
</dbReference>
<accession>A0A498S9E1</accession>
<dbReference type="InterPro" id="IPR003131">
    <property type="entry name" value="T1-type_BTB"/>
</dbReference>
<dbReference type="FunFam" id="3.30.710.10:FF:000046">
    <property type="entry name" value="BTB/POZ domain-containing protein KCTD7 isoform X1"/>
    <property type="match status" value="1"/>
</dbReference>
<keyword evidence="3" id="KW-1185">Reference proteome</keyword>
<sequence>MVGAMIGGDKGFSQGVKRVQRMDKLWYGMDFSGITIADSMGDEAADLDGVNGRLLGLAGSPSQYIKLNVGGALYQTTVSTLAKHDSMLRAMFSGRMEVLTDNDGWVLIDRNGKHFGTILNFLRDGYVPLPECRVETAEILAEAKYYLIQARLSFLQLCQNWLKVITKEDVEPAGICKVPLVNTKKDCDRIVTSTTKPVIKLLINRHNNKYSYTSQSDDNLMKNLELFDRLVTRFNDRVLFVKDIGAENAEVCQWTFFGLGRKKAEICCTSIVYATDKKQTKVEFPEARIYEEAMNVLLFEERHVCIRCGGEGGSCSPPRGLSTSQLQLPPFSYSSHSASVSPQCTSPALFGGDVPGTNIQDERRRASRLVDGRSNSLVVTAISDDTN</sequence>
<gene>
    <name evidence="2" type="ORF">NAV_LOCUS2276</name>
</gene>
<proteinExistence type="predicted"/>
<reference evidence="2 3" key="1">
    <citation type="submission" date="2018-08" db="EMBL/GenBank/DDBJ databases">
        <authorList>
            <person name="Laetsch R D."/>
            <person name="Stevens L."/>
            <person name="Kumar S."/>
            <person name="Blaxter L. M."/>
        </authorList>
    </citation>
    <scope>NUCLEOTIDE SEQUENCE [LARGE SCALE GENOMIC DNA]</scope>
</reference>
<dbReference type="PANTHER" id="PTHR11145">
    <property type="entry name" value="BTB/POZ DOMAIN-CONTAINING ADAPTER FOR CUL3-MEDIATED RHOA DEGRADATION PROTEIN FAMILY MEMBER"/>
    <property type="match status" value="1"/>
</dbReference>
<dbReference type="InterPro" id="IPR011333">
    <property type="entry name" value="SKP1/BTB/POZ_sf"/>
</dbReference>
<dbReference type="OrthoDB" id="2333377at2759"/>
<organism evidence="2 3">
    <name type="scientific">Acanthocheilonema viteae</name>
    <name type="common">Filarial nematode worm</name>
    <name type="synonym">Dipetalonema viteae</name>
    <dbReference type="NCBI Taxonomy" id="6277"/>
    <lineage>
        <taxon>Eukaryota</taxon>
        <taxon>Metazoa</taxon>
        <taxon>Ecdysozoa</taxon>
        <taxon>Nematoda</taxon>
        <taxon>Chromadorea</taxon>
        <taxon>Rhabditida</taxon>
        <taxon>Spirurina</taxon>
        <taxon>Spiruromorpha</taxon>
        <taxon>Filarioidea</taxon>
        <taxon>Onchocercidae</taxon>
        <taxon>Acanthocheilonema</taxon>
    </lineage>
</organism>
<evidence type="ECO:0000259" key="1">
    <source>
        <dbReference type="PROSITE" id="PS50097"/>
    </source>
</evidence>
<dbReference type="SUPFAM" id="SSF54695">
    <property type="entry name" value="POZ domain"/>
    <property type="match status" value="1"/>
</dbReference>
<name>A0A498S9E1_ACAVI</name>
<dbReference type="STRING" id="6277.A0A498S9E1"/>
<dbReference type="InterPro" id="IPR045068">
    <property type="entry name" value="BACURD1-3"/>
</dbReference>
<dbReference type="PROSITE" id="PS50097">
    <property type="entry name" value="BTB"/>
    <property type="match status" value="1"/>
</dbReference>
<dbReference type="InterPro" id="IPR000210">
    <property type="entry name" value="BTB/POZ_dom"/>
</dbReference>
<dbReference type="AlphaFoldDB" id="A0A498S9E1"/>
<dbReference type="SMART" id="SM00225">
    <property type="entry name" value="BTB"/>
    <property type="match status" value="1"/>
</dbReference>
<feature type="domain" description="BTB" evidence="1">
    <location>
        <begin position="63"/>
        <end position="131"/>
    </location>
</feature>
<dbReference type="EMBL" id="UPTC01000231">
    <property type="protein sequence ID" value="VBB27446.1"/>
    <property type="molecule type" value="Genomic_DNA"/>
</dbReference>
<protein>
    <recommendedName>
        <fullName evidence="1">BTB domain-containing protein</fullName>
    </recommendedName>
</protein>
<dbReference type="CDD" id="cd18369">
    <property type="entry name" value="BTB_POZ_KCTD10-like_BACURD"/>
    <property type="match status" value="1"/>
</dbReference>
<dbReference type="Gene3D" id="3.30.710.10">
    <property type="entry name" value="Potassium Channel Kv1.1, Chain A"/>
    <property type="match status" value="1"/>
</dbReference>
<dbReference type="PANTHER" id="PTHR11145:SF8">
    <property type="entry name" value="RE57120P"/>
    <property type="match status" value="1"/>
</dbReference>
<dbReference type="Proteomes" id="UP000276991">
    <property type="component" value="Unassembled WGS sequence"/>
</dbReference>
<dbReference type="Pfam" id="PF02214">
    <property type="entry name" value="BTB_2"/>
    <property type="match status" value="1"/>
</dbReference>
<evidence type="ECO:0000313" key="3">
    <source>
        <dbReference type="Proteomes" id="UP000276991"/>
    </source>
</evidence>